<organism evidence="2 3">
    <name type="scientific">Cucumis sativus</name>
    <name type="common">Cucumber</name>
    <dbReference type="NCBI Taxonomy" id="3659"/>
    <lineage>
        <taxon>Eukaryota</taxon>
        <taxon>Viridiplantae</taxon>
        <taxon>Streptophyta</taxon>
        <taxon>Embryophyta</taxon>
        <taxon>Tracheophyta</taxon>
        <taxon>Spermatophyta</taxon>
        <taxon>Magnoliopsida</taxon>
        <taxon>eudicotyledons</taxon>
        <taxon>Gunneridae</taxon>
        <taxon>Pentapetalae</taxon>
        <taxon>rosids</taxon>
        <taxon>fabids</taxon>
        <taxon>Cucurbitales</taxon>
        <taxon>Cucurbitaceae</taxon>
        <taxon>Benincaseae</taxon>
        <taxon>Cucumis</taxon>
    </lineage>
</organism>
<evidence type="ECO:0000313" key="3">
    <source>
        <dbReference type="Proteomes" id="UP000029981"/>
    </source>
</evidence>
<feature type="compositionally biased region" description="Basic and acidic residues" evidence="1">
    <location>
        <begin position="16"/>
        <end position="28"/>
    </location>
</feature>
<reference evidence="2 3" key="1">
    <citation type="journal article" date="2009" name="Nat. Genet.">
        <title>The genome of the cucumber, Cucumis sativus L.</title>
        <authorList>
            <person name="Huang S."/>
            <person name="Li R."/>
            <person name="Zhang Z."/>
            <person name="Li L."/>
            <person name="Gu X."/>
            <person name="Fan W."/>
            <person name="Lucas W.J."/>
            <person name="Wang X."/>
            <person name="Xie B."/>
            <person name="Ni P."/>
            <person name="Ren Y."/>
            <person name="Zhu H."/>
            <person name="Li J."/>
            <person name="Lin K."/>
            <person name="Jin W."/>
            <person name="Fei Z."/>
            <person name="Li G."/>
            <person name="Staub J."/>
            <person name="Kilian A."/>
            <person name="van der Vossen E.A."/>
            <person name="Wu Y."/>
            <person name="Guo J."/>
            <person name="He J."/>
            <person name="Jia Z."/>
            <person name="Ren Y."/>
            <person name="Tian G."/>
            <person name="Lu Y."/>
            <person name="Ruan J."/>
            <person name="Qian W."/>
            <person name="Wang M."/>
            <person name="Huang Q."/>
            <person name="Li B."/>
            <person name="Xuan Z."/>
            <person name="Cao J."/>
            <person name="Asan"/>
            <person name="Wu Z."/>
            <person name="Zhang J."/>
            <person name="Cai Q."/>
            <person name="Bai Y."/>
            <person name="Zhao B."/>
            <person name="Han Y."/>
            <person name="Li Y."/>
            <person name="Li X."/>
            <person name="Wang S."/>
            <person name="Shi Q."/>
            <person name="Liu S."/>
            <person name="Cho W.K."/>
            <person name="Kim J.Y."/>
            <person name="Xu Y."/>
            <person name="Heller-Uszynska K."/>
            <person name="Miao H."/>
            <person name="Cheng Z."/>
            <person name="Zhang S."/>
            <person name="Wu J."/>
            <person name="Yang Y."/>
            <person name="Kang H."/>
            <person name="Li M."/>
            <person name="Liang H."/>
            <person name="Ren X."/>
            <person name="Shi Z."/>
            <person name="Wen M."/>
            <person name="Jian M."/>
            <person name="Yang H."/>
            <person name="Zhang G."/>
            <person name="Yang Z."/>
            <person name="Chen R."/>
            <person name="Liu S."/>
            <person name="Li J."/>
            <person name="Ma L."/>
            <person name="Liu H."/>
            <person name="Zhou Y."/>
            <person name="Zhao J."/>
            <person name="Fang X."/>
            <person name="Li G."/>
            <person name="Fang L."/>
            <person name="Li Y."/>
            <person name="Liu D."/>
            <person name="Zheng H."/>
            <person name="Zhang Y."/>
            <person name="Qin N."/>
            <person name="Li Z."/>
            <person name="Yang G."/>
            <person name="Yang S."/>
            <person name="Bolund L."/>
            <person name="Kristiansen K."/>
            <person name="Zheng H."/>
            <person name="Li S."/>
            <person name="Zhang X."/>
            <person name="Yang H."/>
            <person name="Wang J."/>
            <person name="Sun R."/>
            <person name="Zhang B."/>
            <person name="Jiang S."/>
            <person name="Wang J."/>
            <person name="Du Y."/>
            <person name="Li S."/>
        </authorList>
    </citation>
    <scope>NUCLEOTIDE SEQUENCE [LARGE SCALE GENOMIC DNA]</scope>
    <source>
        <strain evidence="3">cv. 9930</strain>
    </source>
</reference>
<gene>
    <name evidence="2" type="ORF">Csa_1G166840</name>
</gene>
<accession>A0A0A0LSR6</accession>
<evidence type="ECO:0000313" key="2">
    <source>
        <dbReference type="EMBL" id="KGN64955.1"/>
    </source>
</evidence>
<proteinExistence type="predicted"/>
<dbReference type="AlphaFoldDB" id="A0A0A0LSR6"/>
<reference evidence="2 3" key="3">
    <citation type="journal article" date="2010" name="BMC Genomics">
        <title>Transcriptome sequencing and comparative analysis of cucumber flowers with different sex types.</title>
        <authorList>
            <person name="Guo S."/>
            <person name="Zheng Y."/>
            <person name="Joung J.G."/>
            <person name="Liu S."/>
            <person name="Zhang Z."/>
            <person name="Crasta O.R."/>
            <person name="Sobral B.W."/>
            <person name="Xu Y."/>
            <person name="Huang S."/>
            <person name="Fei Z."/>
        </authorList>
    </citation>
    <scope>NUCLEOTIDE SEQUENCE [LARGE SCALE GENOMIC DNA]</scope>
    <source>
        <strain evidence="3">cv. 9930</strain>
    </source>
</reference>
<keyword evidence="3" id="KW-1185">Reference proteome</keyword>
<reference evidence="2 3" key="2">
    <citation type="journal article" date="2009" name="PLoS ONE">
        <title>An integrated genetic and cytogenetic map of the cucumber genome.</title>
        <authorList>
            <person name="Ren Y."/>
            <person name="Zhang Z."/>
            <person name="Liu J."/>
            <person name="Staub J.E."/>
            <person name="Han Y."/>
            <person name="Cheng Z."/>
            <person name="Li X."/>
            <person name="Lu J."/>
            <person name="Miao H."/>
            <person name="Kang H."/>
            <person name="Xie B."/>
            <person name="Gu X."/>
            <person name="Wang X."/>
            <person name="Du Y."/>
            <person name="Jin W."/>
            <person name="Huang S."/>
        </authorList>
    </citation>
    <scope>NUCLEOTIDE SEQUENCE [LARGE SCALE GENOMIC DNA]</scope>
    <source>
        <strain evidence="3">cv. 9930</strain>
    </source>
</reference>
<feature type="region of interest" description="Disordered" evidence="1">
    <location>
        <begin position="1"/>
        <end position="28"/>
    </location>
</feature>
<evidence type="ECO:0000256" key="1">
    <source>
        <dbReference type="SAM" id="MobiDB-lite"/>
    </source>
</evidence>
<dbReference type="Gramene" id="KGN64955">
    <property type="protein sequence ID" value="KGN64955"/>
    <property type="gene ID" value="Csa_1G166840"/>
</dbReference>
<sequence length="61" mass="7018">MDHQKTANGRIYATARKSEKKIPQRTRDKSVDIMITSAWRHDIVSLASEGNKERCASSTWR</sequence>
<name>A0A0A0LSR6_CUCSA</name>
<protein>
    <submittedName>
        <fullName evidence="2">Uncharacterized protein</fullName>
    </submittedName>
</protein>
<dbReference type="Proteomes" id="UP000029981">
    <property type="component" value="Chromosome 1"/>
</dbReference>
<reference evidence="2 3" key="4">
    <citation type="journal article" date="2011" name="BMC Genomics">
        <title>RNA-Seq improves annotation of protein-coding genes in the cucumber genome.</title>
        <authorList>
            <person name="Li Z."/>
            <person name="Zhang Z."/>
            <person name="Yan P."/>
            <person name="Huang S."/>
            <person name="Fei Z."/>
            <person name="Lin K."/>
        </authorList>
    </citation>
    <scope>NUCLEOTIDE SEQUENCE [LARGE SCALE GENOMIC DNA]</scope>
    <source>
        <strain evidence="3">cv. 9930</strain>
    </source>
</reference>
<dbReference type="EMBL" id="CM002922">
    <property type="protein sequence ID" value="KGN64955.1"/>
    <property type="molecule type" value="Genomic_DNA"/>
</dbReference>